<evidence type="ECO:0000313" key="2">
    <source>
        <dbReference type="Proteomes" id="UP000006201"/>
    </source>
</evidence>
<dbReference type="EMBL" id="AAOH01000008">
    <property type="protein sequence ID" value="EAR26863.1"/>
    <property type="molecule type" value="Genomic_DNA"/>
</dbReference>
<comment type="caution">
    <text evidence="1">The sequence shown here is derived from an EMBL/GenBank/DDBJ whole genome shotgun (WGS) entry which is preliminary data.</text>
</comment>
<reference evidence="1 2" key="1">
    <citation type="submission" date="2006-02" db="EMBL/GenBank/DDBJ databases">
        <authorList>
            <person name="Moran M.A."/>
            <person name="Kjelleberg S."/>
            <person name="Egan S."/>
            <person name="Saunders N."/>
            <person name="Thomas T."/>
            <person name="Ferriera S."/>
            <person name="Johnson J."/>
            <person name="Kravitz S."/>
            <person name="Halpern A."/>
            <person name="Remington K."/>
            <person name="Beeson K."/>
            <person name="Tran B."/>
            <person name="Rogers Y.-H."/>
            <person name="Friedman R."/>
            <person name="Venter J.C."/>
        </authorList>
    </citation>
    <scope>NUCLEOTIDE SEQUENCE [LARGE SCALE GENOMIC DNA]</scope>
    <source>
        <strain evidence="1 2">D2</strain>
    </source>
</reference>
<dbReference type="STRING" id="87626.PTD2_09793"/>
<keyword evidence="2" id="KW-1185">Reference proteome</keyword>
<name>A4CE51_9GAMM</name>
<dbReference type="eggNOG" id="ENOG5032FN5">
    <property type="taxonomic scope" value="Bacteria"/>
</dbReference>
<evidence type="ECO:0008006" key="3">
    <source>
        <dbReference type="Google" id="ProtNLM"/>
    </source>
</evidence>
<dbReference type="AlphaFoldDB" id="A4CE51"/>
<dbReference type="OrthoDB" id="6305753at2"/>
<protein>
    <recommendedName>
        <fullName evidence="3">Lipoprotein</fullName>
    </recommendedName>
</protein>
<organism evidence="1 2">
    <name type="scientific">Pseudoalteromonas tunicata D2</name>
    <dbReference type="NCBI Taxonomy" id="87626"/>
    <lineage>
        <taxon>Bacteria</taxon>
        <taxon>Pseudomonadati</taxon>
        <taxon>Pseudomonadota</taxon>
        <taxon>Gammaproteobacteria</taxon>
        <taxon>Alteromonadales</taxon>
        <taxon>Pseudoalteromonadaceae</taxon>
        <taxon>Pseudoalteromonas</taxon>
    </lineage>
</organism>
<evidence type="ECO:0000313" key="1">
    <source>
        <dbReference type="EMBL" id="EAR26863.1"/>
    </source>
</evidence>
<dbReference type="RefSeq" id="WP_009839106.1">
    <property type="nucleotide sequence ID" value="NZ_AAOH01000008.1"/>
</dbReference>
<dbReference type="PROSITE" id="PS51257">
    <property type="entry name" value="PROKAR_LIPOPROTEIN"/>
    <property type="match status" value="1"/>
</dbReference>
<dbReference type="Pfam" id="PF06291">
    <property type="entry name" value="Lambda_Bor"/>
    <property type="match status" value="1"/>
</dbReference>
<dbReference type="Proteomes" id="UP000006201">
    <property type="component" value="Unassembled WGS sequence"/>
</dbReference>
<dbReference type="HOGENOM" id="CLU_2301662_0_0_6"/>
<sequence>MQTKILLIAALTLVATGCTSIHFDNGSQGVNVPATNEQWHHNFALALYEGSIPVDLKTNCNGGQWQSVETQLSFINGLAGGAVNSLGPIWYPKTVKTSCAMTQVPMASE</sequence>
<dbReference type="InterPro" id="IPR010438">
    <property type="entry name" value="Lambda_Bor"/>
</dbReference>
<accession>A4CE51</accession>
<proteinExistence type="predicted"/>
<gene>
    <name evidence="1" type="ORF">PTD2_09793</name>
</gene>